<evidence type="ECO:0000256" key="9">
    <source>
        <dbReference type="ARBA" id="ARBA00079472"/>
    </source>
</evidence>
<accession>A0A6C7H289</accession>
<evidence type="ECO:0000256" key="7">
    <source>
        <dbReference type="ARBA" id="ARBA00029660"/>
    </source>
</evidence>
<geneLocation type="plasmid" evidence="11">
    <name>pE294_IMP6</name>
</geneLocation>
<evidence type="ECO:0000256" key="3">
    <source>
        <dbReference type="ARBA" id="ARBA00017677"/>
    </source>
</evidence>
<dbReference type="InterPro" id="IPR030971">
    <property type="entry name" value="N6_acetyl_AAC6"/>
</dbReference>
<sequence length="206" mass="22923">MLRSRQQGSRPKTKLGITKYSIVTNSTDSVTLRLMTEHDLAMLYEWLNRSHIVEWWGGEEARPTLADVQEQYLPSVLAQESVTPYIAMLNGEPIGYAQSYVALGSGDGWWEEETDPGVRGIDLSLANASQLGKGLGTKLVRALVELLFNDPEVTKIQTDPSPSNLRAIRCYEKAGFERQGTVTTPDGPAVYMVQTRQAFERTRSDA</sequence>
<dbReference type="InterPro" id="IPR016181">
    <property type="entry name" value="Acyl_CoA_acyltransferase"/>
</dbReference>
<dbReference type="Gene3D" id="3.40.630.30">
    <property type="match status" value="1"/>
</dbReference>
<evidence type="ECO:0000256" key="5">
    <source>
        <dbReference type="ARBA" id="ARBA00023251"/>
    </source>
</evidence>
<dbReference type="GO" id="GO:0047663">
    <property type="term" value="F:aminoglycoside 6'-N-acetyltransferase activity"/>
    <property type="evidence" value="ECO:0007669"/>
    <property type="project" value="UniProtKB-EC"/>
</dbReference>
<protein>
    <recommendedName>
        <fullName evidence="3">Aminoglycoside N(6')-acetyltransferase type 1</fullName>
        <ecNumber evidence="2">2.3.1.82</ecNumber>
    </recommendedName>
    <alternativeName>
        <fullName evidence="9">AAC(6')-I</fullName>
    </alternativeName>
    <alternativeName>
        <fullName evidence="7">Aminoglycoside resistance protein</fullName>
    </alternativeName>
</protein>
<gene>
    <name evidence="11" type="ORF">EIMP294_0940</name>
</gene>
<dbReference type="EMBL" id="AP022359">
    <property type="protein sequence ID" value="BBU78535.1"/>
    <property type="molecule type" value="Genomic_DNA"/>
</dbReference>
<evidence type="ECO:0000256" key="6">
    <source>
        <dbReference type="ARBA" id="ARBA00023315"/>
    </source>
</evidence>
<evidence type="ECO:0000259" key="10">
    <source>
        <dbReference type="PROSITE" id="PS51186"/>
    </source>
</evidence>
<dbReference type="NCBIfam" id="NF012165">
    <property type="entry name" value="AAC_6p_set_A"/>
    <property type="match status" value="1"/>
</dbReference>
<keyword evidence="4 11" id="KW-0808">Transferase</keyword>
<feature type="domain" description="N-acetyltransferase" evidence="10">
    <location>
        <begin position="30"/>
        <end position="197"/>
    </location>
</feature>
<dbReference type="AlphaFoldDB" id="A0A6C7H289"/>
<evidence type="ECO:0000256" key="4">
    <source>
        <dbReference type="ARBA" id="ARBA00022679"/>
    </source>
</evidence>
<keyword evidence="11" id="KW-0614">Plasmid</keyword>
<evidence type="ECO:0000256" key="8">
    <source>
        <dbReference type="ARBA" id="ARBA00048923"/>
    </source>
</evidence>
<reference evidence="11" key="1">
    <citation type="submission" date="2020-01" db="EMBL/GenBank/DDBJ databases">
        <title>Dynamics of blaIMP-6 dissemination in carbapenem resistant Enterobacteriacea isolated from regional surveillance in Osaka, Japan.</title>
        <authorList>
            <person name="Abe R."/>
            <person name="Akeda Y."/>
            <person name="Sugawara Y."/>
            <person name="Yamamoto N."/>
            <person name="Tomono K."/>
            <person name="Takeuchi D."/>
            <person name="Kawahara R."/>
            <person name="Hamada S."/>
        </authorList>
    </citation>
    <scope>NUCLEOTIDE SEQUENCE</scope>
    <source>
        <strain evidence="11">E294</strain>
        <plasmid evidence="11">pE294_IMP6</plasmid>
    </source>
</reference>
<keyword evidence="5" id="KW-0046">Antibiotic resistance</keyword>
<dbReference type="PANTHER" id="PTHR31438">
    <property type="entry name" value="LYSINE N-ACYLTRANSFERASE C17G9.06C-RELATED"/>
    <property type="match status" value="1"/>
</dbReference>
<dbReference type="FunFam" id="3.40.630.30:FF:000025">
    <property type="entry name" value="Aminoglycoside acetyltransferase"/>
    <property type="match status" value="1"/>
</dbReference>
<dbReference type="InterPro" id="IPR000182">
    <property type="entry name" value="GNAT_dom"/>
</dbReference>
<dbReference type="Pfam" id="PF13523">
    <property type="entry name" value="Acetyltransf_8"/>
    <property type="match status" value="1"/>
</dbReference>
<organism evidence="11">
    <name type="scientific">Escherichia coli</name>
    <dbReference type="NCBI Taxonomy" id="562"/>
    <lineage>
        <taxon>Bacteria</taxon>
        <taxon>Pseudomonadati</taxon>
        <taxon>Pseudomonadota</taxon>
        <taxon>Gammaproteobacteria</taxon>
        <taxon>Enterobacterales</taxon>
        <taxon>Enterobacteriaceae</taxon>
        <taxon>Escherichia</taxon>
    </lineage>
</organism>
<comment type="subunit">
    <text evidence="1">Homodimer.</text>
</comment>
<name>A0A6C7H289_ECOLX</name>
<comment type="catalytic activity">
    <reaction evidence="8">
        <text>kanamycin B + acetyl-CoA = N(6')-acetylkanamycin B + CoA + H(+)</text>
        <dbReference type="Rhea" id="RHEA:16449"/>
        <dbReference type="ChEBI" id="CHEBI:15378"/>
        <dbReference type="ChEBI" id="CHEBI:57287"/>
        <dbReference type="ChEBI" id="CHEBI:57288"/>
        <dbReference type="ChEBI" id="CHEBI:58390"/>
        <dbReference type="ChEBI" id="CHEBI:58549"/>
        <dbReference type="EC" id="2.3.1.82"/>
    </reaction>
</comment>
<keyword evidence="6" id="KW-0012">Acyltransferase</keyword>
<dbReference type="PROSITE" id="PS51186">
    <property type="entry name" value="GNAT"/>
    <property type="match status" value="1"/>
</dbReference>
<dbReference type="PANTHER" id="PTHR31438:SF1">
    <property type="entry name" value="LYSINE N-ACYLTRANSFERASE C17G9.06C-RELATED"/>
    <property type="match status" value="1"/>
</dbReference>
<dbReference type="NCBIfam" id="TIGR04431">
    <property type="entry name" value="N6_acetyl_AAC6"/>
    <property type="match status" value="1"/>
</dbReference>
<dbReference type="NCBIfam" id="NF033074">
    <property type="entry name" value="AAC_6p_Ib"/>
    <property type="match status" value="1"/>
</dbReference>
<evidence type="ECO:0000256" key="2">
    <source>
        <dbReference type="ARBA" id="ARBA00012888"/>
    </source>
</evidence>
<dbReference type="GO" id="GO:0046677">
    <property type="term" value="P:response to antibiotic"/>
    <property type="evidence" value="ECO:0007669"/>
    <property type="project" value="UniProtKB-KW"/>
</dbReference>
<dbReference type="EC" id="2.3.1.82" evidence="2"/>
<proteinExistence type="predicted"/>
<evidence type="ECO:0000256" key="1">
    <source>
        <dbReference type="ARBA" id="ARBA00011738"/>
    </source>
</evidence>
<evidence type="ECO:0000313" key="11">
    <source>
        <dbReference type="EMBL" id="BBU78535.1"/>
    </source>
</evidence>
<dbReference type="SUPFAM" id="SSF55729">
    <property type="entry name" value="Acyl-CoA N-acyltransferases (Nat)"/>
    <property type="match status" value="1"/>
</dbReference>
<dbReference type="CDD" id="cd04301">
    <property type="entry name" value="NAT_SF"/>
    <property type="match status" value="1"/>
</dbReference>